<dbReference type="Proteomes" id="UP000537204">
    <property type="component" value="Unassembled WGS sequence"/>
</dbReference>
<sequence>MKQSVDFSSYKLEDYIDDPKFISWVTLPDDALDLFWKQVQEDYPQTKSLISEARNIVLSITIQTENMSLQEQGALWKTIELKAGLHQKKQSRTISLWLRAAAAVLLIGTISILSLFYYSKYQKLEISTSYGQVRSIALPDGTIVTLNANSKLEYAKNWDKTKLREVWIEGEGFFKVNHLHRSGKIKEAERFVVHAEKLNVEVLGTSFNVNNRRGLVKVALLTGKVRLEVKDDEKSPVNLQPGELGEYQEGQTSLIKMKVYAKDYASWKNGELHFDNTPLTKVLLLIEDNYGYKAILKDPAIGNKKLSGTFSFSTEDALFKAIAVSLGVSIEKDSNKHQLIIK</sequence>
<name>A0A7W9DWY2_9SPHI</name>
<organism evidence="4 5">
    <name type="scientific">Pedobacter cryoconitis</name>
    <dbReference type="NCBI Taxonomy" id="188932"/>
    <lineage>
        <taxon>Bacteria</taxon>
        <taxon>Pseudomonadati</taxon>
        <taxon>Bacteroidota</taxon>
        <taxon>Sphingobacteriia</taxon>
        <taxon>Sphingobacteriales</taxon>
        <taxon>Sphingobacteriaceae</taxon>
        <taxon>Pedobacter</taxon>
    </lineage>
</organism>
<evidence type="ECO:0000313" key="5">
    <source>
        <dbReference type="Proteomes" id="UP000537204"/>
    </source>
</evidence>
<protein>
    <submittedName>
        <fullName evidence="4">Ferric-dicitrate binding protein FerR (Iron transport regulator)</fullName>
    </submittedName>
</protein>
<dbReference type="PANTHER" id="PTHR30273">
    <property type="entry name" value="PERIPLASMIC SIGNAL SENSOR AND SIGMA FACTOR ACTIVATOR FECR-RELATED"/>
    <property type="match status" value="1"/>
</dbReference>
<dbReference type="GO" id="GO:0016989">
    <property type="term" value="F:sigma factor antagonist activity"/>
    <property type="evidence" value="ECO:0007669"/>
    <property type="project" value="TreeGrafter"/>
</dbReference>
<dbReference type="RefSeq" id="WP_183878421.1">
    <property type="nucleotide sequence ID" value="NZ_JACHCD010000002.1"/>
</dbReference>
<evidence type="ECO:0000259" key="3">
    <source>
        <dbReference type="Pfam" id="PF16344"/>
    </source>
</evidence>
<gene>
    <name evidence="4" type="ORF">HDE68_000422</name>
</gene>
<evidence type="ECO:0000259" key="2">
    <source>
        <dbReference type="Pfam" id="PF04773"/>
    </source>
</evidence>
<proteinExistence type="predicted"/>
<dbReference type="InterPro" id="IPR012373">
    <property type="entry name" value="Ferrdict_sens_TM"/>
</dbReference>
<dbReference type="InterPro" id="IPR032508">
    <property type="entry name" value="FecR_C"/>
</dbReference>
<feature type="domain" description="FecR protein" evidence="2">
    <location>
        <begin position="126"/>
        <end position="226"/>
    </location>
</feature>
<feature type="domain" description="Protein FecR C-terminal" evidence="3">
    <location>
        <begin position="272"/>
        <end position="335"/>
    </location>
</feature>
<reference evidence="4 5" key="1">
    <citation type="submission" date="2020-08" db="EMBL/GenBank/DDBJ databases">
        <title>Genomic Encyclopedia of Type Strains, Phase IV (KMG-V): Genome sequencing to study the core and pangenomes of soil and plant-associated prokaryotes.</title>
        <authorList>
            <person name="Whitman W."/>
        </authorList>
    </citation>
    <scope>NUCLEOTIDE SEQUENCE [LARGE SCALE GENOMIC DNA]</scope>
    <source>
        <strain evidence="4 5">S3M1</strain>
    </source>
</reference>
<feature type="transmembrane region" description="Helical" evidence="1">
    <location>
        <begin position="96"/>
        <end position="118"/>
    </location>
</feature>
<evidence type="ECO:0000256" key="1">
    <source>
        <dbReference type="SAM" id="Phobius"/>
    </source>
</evidence>
<keyword evidence="1" id="KW-1133">Transmembrane helix</keyword>
<dbReference type="InterPro" id="IPR006860">
    <property type="entry name" value="FecR"/>
</dbReference>
<dbReference type="Gene3D" id="3.55.50.30">
    <property type="match status" value="1"/>
</dbReference>
<dbReference type="PANTHER" id="PTHR30273:SF2">
    <property type="entry name" value="PROTEIN FECR"/>
    <property type="match status" value="1"/>
</dbReference>
<dbReference type="Pfam" id="PF16344">
    <property type="entry name" value="FecR_C"/>
    <property type="match status" value="1"/>
</dbReference>
<comment type="caution">
    <text evidence="4">The sequence shown here is derived from an EMBL/GenBank/DDBJ whole genome shotgun (WGS) entry which is preliminary data.</text>
</comment>
<dbReference type="Gene3D" id="2.60.120.1440">
    <property type="match status" value="1"/>
</dbReference>
<evidence type="ECO:0000313" key="4">
    <source>
        <dbReference type="EMBL" id="MBB5634537.1"/>
    </source>
</evidence>
<dbReference type="Pfam" id="PF04773">
    <property type="entry name" value="FecR"/>
    <property type="match status" value="1"/>
</dbReference>
<dbReference type="EMBL" id="JACHCE010000001">
    <property type="protein sequence ID" value="MBB5634537.1"/>
    <property type="molecule type" value="Genomic_DNA"/>
</dbReference>
<dbReference type="AlphaFoldDB" id="A0A7W9DWY2"/>
<keyword evidence="1" id="KW-0812">Transmembrane</keyword>
<keyword evidence="1" id="KW-0472">Membrane</keyword>
<accession>A0A7W9DWY2</accession>